<proteinExistence type="inferred from homology"/>
<evidence type="ECO:0000256" key="1">
    <source>
        <dbReference type="PROSITE-ProRule" id="PRU00285"/>
    </source>
</evidence>
<reference evidence="5 6" key="1">
    <citation type="journal article" date="2019" name="Int. J. Syst. Evol. Microbiol.">
        <title>The Global Catalogue of Microorganisms (GCM) 10K type strain sequencing project: providing services to taxonomists for standard genome sequencing and annotation.</title>
        <authorList>
            <consortium name="The Broad Institute Genomics Platform"/>
            <consortium name="The Broad Institute Genome Sequencing Center for Infectious Disease"/>
            <person name="Wu L."/>
            <person name="Ma J."/>
        </authorList>
    </citation>
    <scope>NUCLEOTIDE SEQUENCE [LARGE SCALE GENOMIC DNA]</scope>
    <source>
        <strain evidence="5 6">CGMCC 1.15824</strain>
    </source>
</reference>
<dbReference type="InterPro" id="IPR002068">
    <property type="entry name" value="A-crystallin/Hsp20_dom"/>
</dbReference>
<feature type="region of interest" description="Disordered" evidence="3">
    <location>
        <begin position="27"/>
        <end position="47"/>
    </location>
</feature>
<dbReference type="SUPFAM" id="SSF49764">
    <property type="entry name" value="HSP20-like chaperones"/>
    <property type="match status" value="1"/>
</dbReference>
<evidence type="ECO:0000256" key="2">
    <source>
        <dbReference type="RuleBase" id="RU003616"/>
    </source>
</evidence>
<feature type="domain" description="SHSP" evidence="4">
    <location>
        <begin position="39"/>
        <end position="146"/>
    </location>
</feature>
<dbReference type="InterPro" id="IPR008978">
    <property type="entry name" value="HSP20-like_chaperone"/>
</dbReference>
<evidence type="ECO:0000259" key="4">
    <source>
        <dbReference type="PROSITE" id="PS01031"/>
    </source>
</evidence>
<organism evidence="5 6">
    <name type="scientific">Saliphagus infecundisoli</name>
    <dbReference type="NCBI Taxonomy" id="1849069"/>
    <lineage>
        <taxon>Archaea</taxon>
        <taxon>Methanobacteriati</taxon>
        <taxon>Methanobacteriota</taxon>
        <taxon>Stenosarchaea group</taxon>
        <taxon>Halobacteria</taxon>
        <taxon>Halobacteriales</taxon>
        <taxon>Natrialbaceae</taxon>
        <taxon>Saliphagus</taxon>
    </lineage>
</organism>
<dbReference type="PANTHER" id="PTHR11527">
    <property type="entry name" value="HEAT-SHOCK PROTEIN 20 FAMILY MEMBER"/>
    <property type="match status" value="1"/>
</dbReference>
<dbReference type="EMBL" id="JBHSJG010000029">
    <property type="protein sequence ID" value="MFC4987691.1"/>
    <property type="molecule type" value="Genomic_DNA"/>
</dbReference>
<comment type="similarity">
    <text evidence="1 2">Belongs to the small heat shock protein (HSP20) family.</text>
</comment>
<protein>
    <submittedName>
        <fullName evidence="5">Hsp20/alpha crystallin family protein</fullName>
    </submittedName>
</protein>
<dbReference type="CDD" id="cd06464">
    <property type="entry name" value="ACD_sHsps-like"/>
    <property type="match status" value="1"/>
</dbReference>
<dbReference type="InterPro" id="IPR031107">
    <property type="entry name" value="Small_HSP"/>
</dbReference>
<evidence type="ECO:0000256" key="3">
    <source>
        <dbReference type="SAM" id="MobiDB-lite"/>
    </source>
</evidence>
<dbReference type="AlphaFoldDB" id="A0ABD5QD64"/>
<accession>A0ABD5QD64</accession>
<name>A0ABD5QD64_9EURY</name>
<keyword evidence="6" id="KW-1185">Reference proteome</keyword>
<dbReference type="PROSITE" id="PS01031">
    <property type="entry name" value="SHSP"/>
    <property type="match status" value="1"/>
</dbReference>
<sequence length="146" mass="16422">MRSFDDMDRLFDEMNRTFEEFRTGRRHGMPALEPGADTGAWGTEGDGSVLHEEDGEYVFVMDLPGFEREEIDLTFEDGTLSIDASHDVEEDAEGHHAMRSRRIARSVSIPGRVGEEGISASYRNGVLEVRLPVEDGRESGHHIEIE</sequence>
<dbReference type="Proteomes" id="UP001595925">
    <property type="component" value="Unassembled WGS sequence"/>
</dbReference>
<comment type="caution">
    <text evidence="5">The sequence shown here is derived from an EMBL/GenBank/DDBJ whole genome shotgun (WGS) entry which is preliminary data.</text>
</comment>
<dbReference type="Gene3D" id="2.60.40.790">
    <property type="match status" value="1"/>
</dbReference>
<dbReference type="RefSeq" id="WP_224827868.1">
    <property type="nucleotide sequence ID" value="NZ_JAIVEF010000002.1"/>
</dbReference>
<evidence type="ECO:0000313" key="5">
    <source>
        <dbReference type="EMBL" id="MFC4987691.1"/>
    </source>
</evidence>
<gene>
    <name evidence="5" type="ORF">ACFPFO_07930</name>
</gene>
<dbReference type="Pfam" id="PF00011">
    <property type="entry name" value="HSP20"/>
    <property type="match status" value="1"/>
</dbReference>
<evidence type="ECO:0000313" key="6">
    <source>
        <dbReference type="Proteomes" id="UP001595925"/>
    </source>
</evidence>